<dbReference type="InterPro" id="IPR013216">
    <property type="entry name" value="Methyltransf_11"/>
</dbReference>
<dbReference type="Pfam" id="PF08241">
    <property type="entry name" value="Methyltransf_11"/>
    <property type="match status" value="1"/>
</dbReference>
<name>A0AAD2CDR0_9STRA</name>
<evidence type="ECO:0000313" key="2">
    <source>
        <dbReference type="EMBL" id="CAJ1926029.1"/>
    </source>
</evidence>
<evidence type="ECO:0000313" key="3">
    <source>
        <dbReference type="Proteomes" id="UP001295423"/>
    </source>
</evidence>
<dbReference type="PANTHER" id="PTHR43036:SF2">
    <property type="entry name" value="OS04G0481300 PROTEIN"/>
    <property type="match status" value="1"/>
</dbReference>
<dbReference type="InterPro" id="IPR029063">
    <property type="entry name" value="SAM-dependent_MTases_sf"/>
</dbReference>
<organism evidence="2 3">
    <name type="scientific">Cylindrotheca closterium</name>
    <dbReference type="NCBI Taxonomy" id="2856"/>
    <lineage>
        <taxon>Eukaryota</taxon>
        <taxon>Sar</taxon>
        <taxon>Stramenopiles</taxon>
        <taxon>Ochrophyta</taxon>
        <taxon>Bacillariophyta</taxon>
        <taxon>Bacillariophyceae</taxon>
        <taxon>Bacillariophycidae</taxon>
        <taxon>Bacillariales</taxon>
        <taxon>Bacillariaceae</taxon>
        <taxon>Cylindrotheca</taxon>
    </lineage>
</organism>
<protein>
    <recommendedName>
        <fullName evidence="1">Methyltransferase type 11 domain-containing protein</fullName>
    </recommendedName>
</protein>
<sequence length="245" mass="27152">MTTDKKTGIALPDLGEIEKAIPKDWSEIDNPFEEDSKTMFGRLDSQPDSVFYTDPRFVEHVDTNAVQILTDYVTNEAVHDGDSCLDLCSSWTSHLTPSSKKLTRFAGLGMNSNELEANGALTDFIVQDLNSKPKLPYEDNSFDTILCQLSIDYLVAPLQLLKETSRVLKPGGKVHILFSNRLFLSKAVGLWTGADDVDHAYYVGCYLHFSGGDYTDIAARDLSTRNGKKMIIGDPVYVVSATKKV</sequence>
<accession>A0AAD2CDR0</accession>
<dbReference type="Proteomes" id="UP001295423">
    <property type="component" value="Unassembled WGS sequence"/>
</dbReference>
<dbReference type="EMBL" id="CAKOGP040000002">
    <property type="protein sequence ID" value="CAJ1926029.1"/>
    <property type="molecule type" value="Genomic_DNA"/>
</dbReference>
<proteinExistence type="predicted"/>
<evidence type="ECO:0000259" key="1">
    <source>
        <dbReference type="Pfam" id="PF08241"/>
    </source>
</evidence>
<dbReference type="GO" id="GO:0008757">
    <property type="term" value="F:S-adenosylmethionine-dependent methyltransferase activity"/>
    <property type="evidence" value="ECO:0007669"/>
    <property type="project" value="InterPro"/>
</dbReference>
<comment type="caution">
    <text evidence="2">The sequence shown here is derived from an EMBL/GenBank/DDBJ whole genome shotgun (WGS) entry which is preliminary data.</text>
</comment>
<dbReference type="CDD" id="cd02440">
    <property type="entry name" value="AdoMet_MTases"/>
    <property type="match status" value="1"/>
</dbReference>
<dbReference type="PANTHER" id="PTHR43036">
    <property type="entry name" value="OSJNBB0011N17.9 PROTEIN"/>
    <property type="match status" value="1"/>
</dbReference>
<dbReference type="SUPFAM" id="SSF53335">
    <property type="entry name" value="S-adenosyl-L-methionine-dependent methyltransferases"/>
    <property type="match status" value="1"/>
</dbReference>
<keyword evidence="3" id="KW-1185">Reference proteome</keyword>
<dbReference type="Gene3D" id="3.40.50.150">
    <property type="entry name" value="Vaccinia Virus protein VP39"/>
    <property type="match status" value="1"/>
</dbReference>
<dbReference type="AlphaFoldDB" id="A0AAD2CDR0"/>
<gene>
    <name evidence="2" type="ORF">CYCCA115_LOCUS1184</name>
</gene>
<feature type="domain" description="Methyltransferase type 11" evidence="1">
    <location>
        <begin position="117"/>
        <end position="175"/>
    </location>
</feature>
<reference evidence="2" key="1">
    <citation type="submission" date="2023-08" db="EMBL/GenBank/DDBJ databases">
        <authorList>
            <person name="Audoor S."/>
            <person name="Bilcke G."/>
        </authorList>
    </citation>
    <scope>NUCLEOTIDE SEQUENCE</scope>
</reference>